<protein>
    <submittedName>
        <fullName evidence="2">Uncharacterized protein</fullName>
    </submittedName>
</protein>
<evidence type="ECO:0000313" key="2">
    <source>
        <dbReference type="EMBL" id="VUC92824.1"/>
    </source>
</evidence>
<organism evidence="2">
    <name type="scientific">marine metagenome</name>
    <dbReference type="NCBI Taxonomy" id="408172"/>
    <lineage>
        <taxon>unclassified sequences</taxon>
        <taxon>metagenomes</taxon>
        <taxon>ecological metagenomes</taxon>
    </lineage>
</organism>
<dbReference type="EMBL" id="LR595856">
    <property type="protein sequence ID" value="VUC92824.1"/>
    <property type="molecule type" value="Genomic_DNA"/>
</dbReference>
<proteinExistence type="predicted"/>
<reference evidence="2" key="1">
    <citation type="submission" date="2019-06" db="EMBL/GenBank/DDBJ databases">
        <authorList>
            <person name="Weber M."/>
            <person name="Kostadinov I."/>
            <person name="Kostadinov D I."/>
        </authorList>
    </citation>
    <scope>NUCLEOTIDE SEQUENCE</scope>
</reference>
<accession>A0A5E4DQU3</accession>
<sequence length="39" mass="4451">MTETQFAELMARLDNFQLMVFLGICFLLVALGWMVGGQR</sequence>
<keyword evidence="1" id="KW-0812">Transmembrane</keyword>
<keyword evidence="1" id="KW-0472">Membrane</keyword>
<gene>
    <name evidence="2" type="primary">CDS03</name>
    <name evidence="2" type="ORF">VP3218_CDS03</name>
</gene>
<keyword evidence="1" id="KW-1133">Transmembrane helix</keyword>
<dbReference type="AlphaFoldDB" id="A0A5E4DQU3"/>
<name>A0A5E4DQU3_9ZZZZ</name>
<evidence type="ECO:0000256" key="1">
    <source>
        <dbReference type="SAM" id="Phobius"/>
    </source>
</evidence>
<feature type="transmembrane region" description="Helical" evidence="1">
    <location>
        <begin position="16"/>
        <end position="36"/>
    </location>
</feature>